<dbReference type="SUPFAM" id="SSF57667">
    <property type="entry name" value="beta-beta-alpha zinc fingers"/>
    <property type="match status" value="1"/>
</dbReference>
<dbReference type="GO" id="GO:0008270">
    <property type="term" value="F:zinc ion binding"/>
    <property type="evidence" value="ECO:0007669"/>
    <property type="project" value="UniProtKB-KW"/>
</dbReference>
<dbReference type="Gene3D" id="3.30.160.60">
    <property type="entry name" value="Classic Zinc Finger"/>
    <property type="match status" value="1"/>
</dbReference>
<proteinExistence type="predicted"/>
<feature type="compositionally biased region" description="Polar residues" evidence="2">
    <location>
        <begin position="94"/>
        <end position="105"/>
    </location>
</feature>
<sequence length="1178" mass="131159">MIRLSLNQPADSKKSYKEFENLRAHYRTHKEKPLWCTYPGCGKSFRNMELLLRHGKRHVDVDSQTAIYKNAKTMPGEDADSTRHAWLDDRKRQTSTPSAQVSEYTSNDRESPGPPSYDPFSLLDYCFHCDRQLPEGHTFGGYCSETCRLADSKTLSSPDHKPEPRAQNSFFLPPRADFASYRPSPASITSSAAPKWPPVSVSKLSEVSKAGQGVPGRIGQKKEYAISDDEQKDHILNSEKSTAELVEEDTPTGKTAGISLPAVWKKIADSAFAANQGIAQSQASGQSPNHIRGEIKAPSSPGISPYGSDAEEADEPSYPASSQFNNAPDAFKMNEQNSGVASLFQEESPLLETTTDSSTKVDSSVPGEQSKGYLQPLLSGWQAIAAAAFATNSGIAQNQAVMQLQNQAFRQLLNSSGRTQSEDSQNNILRSRLDNDVKDSMTNKGSQSHRGPIDPQIRDGLDSVEAKNSQNHSNPVSGEPIEATKQRSVFESIARQVTGIFASSSPSLAELATQVVHQEVHGALLHEKETFLPEHQERNETPEFDSGRQTPLRGLGLIHAKDNDDAVQVGPSYPERTLTHSDDEADSIFSSYADSIFSIQSLETSATALSKASGYSTTQIATATRELVVIFHTDPMLVPLYRSALDNPSIGAERLQRNLRRLFKCYAKSLEEEAGDMLEHLASKLVSTKARYLAQSIVEKFNRADRLPNVSPTVVAVESSDDDDEDEDEERGRQPVNEDAFDDLVLFRDFLTTSRAFHTLRCQIANFVRPGTAADQNCREVSCEGQKTATEPHPREQEVDKKVVPPSIRALFRNQYMERWSATAKDLLRELYIATGQLEPPQPQRLGQSRLRWTCRCGEKLFGDVTELERGGLEYLRRQMQLSSGAQFDTDDFSTGNSGQKYIYHRPFSWVQRGIGKFVGSMQQSSRQTLPSSNACSSVATQAPQCSMMNKQILYMMACMHRGRRGRNLLQDRIESVTTDRQLFRFLRQQYVAHRGKIKAVLSLRGIQGILFVKFRLPMGGSVEIRPHNMCCRDFACECLPPESIVEPAPQAEYRCRPIPPRTSPPVLPEYLAHLFASPECVNEHDTWILDQLPKRKCGRLLGKVGEPAEGWGIYYQEGWDRDKITLVCFVVFLLGSLVFGILWSRFKMDVQGAFGVAAYMVTFCAVLVAFVSTREHT</sequence>
<protein>
    <recommendedName>
        <fullName evidence="4">C2H2-type domain-containing protein</fullName>
    </recommendedName>
</protein>
<feature type="transmembrane region" description="Helical" evidence="3">
    <location>
        <begin position="1151"/>
        <end position="1172"/>
    </location>
</feature>
<feature type="transmembrane region" description="Helical" evidence="3">
    <location>
        <begin position="1125"/>
        <end position="1144"/>
    </location>
</feature>
<feature type="region of interest" description="Disordered" evidence="2">
    <location>
        <begin position="712"/>
        <end position="735"/>
    </location>
</feature>
<feature type="domain" description="C2H2-type" evidence="4">
    <location>
        <begin position="34"/>
        <end position="63"/>
    </location>
</feature>
<feature type="region of interest" description="Disordered" evidence="2">
    <location>
        <begin position="350"/>
        <end position="369"/>
    </location>
</feature>
<evidence type="ECO:0000259" key="4">
    <source>
        <dbReference type="PROSITE" id="PS50157"/>
    </source>
</evidence>
<dbReference type="InterPro" id="IPR036236">
    <property type="entry name" value="Znf_C2H2_sf"/>
</dbReference>
<evidence type="ECO:0000256" key="1">
    <source>
        <dbReference type="PROSITE-ProRule" id="PRU00042"/>
    </source>
</evidence>
<organism evidence="5 6">
    <name type="scientific">Westerdykella ornata</name>
    <dbReference type="NCBI Taxonomy" id="318751"/>
    <lineage>
        <taxon>Eukaryota</taxon>
        <taxon>Fungi</taxon>
        <taxon>Dikarya</taxon>
        <taxon>Ascomycota</taxon>
        <taxon>Pezizomycotina</taxon>
        <taxon>Dothideomycetes</taxon>
        <taxon>Pleosporomycetidae</taxon>
        <taxon>Pleosporales</taxon>
        <taxon>Sporormiaceae</taxon>
        <taxon>Westerdykella</taxon>
    </lineage>
</organism>
<dbReference type="InterPro" id="IPR013087">
    <property type="entry name" value="Znf_C2H2_type"/>
</dbReference>
<dbReference type="OrthoDB" id="5355526at2759"/>
<feature type="compositionally biased region" description="Polar residues" evidence="2">
    <location>
        <begin position="416"/>
        <end position="429"/>
    </location>
</feature>
<dbReference type="EMBL" id="ML986495">
    <property type="protein sequence ID" value="KAF2275962.1"/>
    <property type="molecule type" value="Genomic_DNA"/>
</dbReference>
<feature type="compositionally biased region" description="Basic and acidic residues" evidence="2">
    <location>
        <begin position="431"/>
        <end position="441"/>
    </location>
</feature>
<feature type="compositionally biased region" description="Basic and acidic residues" evidence="2">
    <location>
        <begin position="80"/>
        <end position="92"/>
    </location>
</feature>
<evidence type="ECO:0000256" key="3">
    <source>
        <dbReference type="SAM" id="Phobius"/>
    </source>
</evidence>
<keyword evidence="1" id="KW-0863">Zinc-finger</keyword>
<dbReference type="GeneID" id="54556139"/>
<evidence type="ECO:0000256" key="2">
    <source>
        <dbReference type="SAM" id="MobiDB-lite"/>
    </source>
</evidence>
<keyword evidence="1" id="KW-0862">Zinc</keyword>
<feature type="compositionally biased region" description="Acidic residues" evidence="2">
    <location>
        <begin position="719"/>
        <end position="729"/>
    </location>
</feature>
<feature type="region of interest" description="Disordered" evidence="2">
    <location>
        <begin position="211"/>
        <end position="234"/>
    </location>
</feature>
<keyword evidence="3" id="KW-0472">Membrane</keyword>
<keyword evidence="1" id="KW-0479">Metal-binding</keyword>
<keyword evidence="3" id="KW-1133">Transmembrane helix</keyword>
<feature type="compositionally biased region" description="Low complexity" evidence="2">
    <location>
        <begin position="353"/>
        <end position="365"/>
    </location>
</feature>
<evidence type="ECO:0000313" key="6">
    <source>
        <dbReference type="Proteomes" id="UP000800097"/>
    </source>
</evidence>
<evidence type="ECO:0000313" key="5">
    <source>
        <dbReference type="EMBL" id="KAF2275962.1"/>
    </source>
</evidence>
<dbReference type="InterPro" id="IPR024368">
    <property type="entry name" value="Ecl1/2/3"/>
</dbReference>
<feature type="compositionally biased region" description="Basic and acidic residues" evidence="2">
    <location>
        <begin position="220"/>
        <end position="234"/>
    </location>
</feature>
<dbReference type="Pfam" id="PF12855">
    <property type="entry name" value="Ecl1"/>
    <property type="match status" value="1"/>
</dbReference>
<keyword evidence="3" id="KW-0812">Transmembrane</keyword>
<accession>A0A6A6JHS2</accession>
<reference evidence="5" key="1">
    <citation type="journal article" date="2020" name="Stud. Mycol.">
        <title>101 Dothideomycetes genomes: a test case for predicting lifestyles and emergence of pathogens.</title>
        <authorList>
            <person name="Haridas S."/>
            <person name="Albert R."/>
            <person name="Binder M."/>
            <person name="Bloem J."/>
            <person name="Labutti K."/>
            <person name="Salamov A."/>
            <person name="Andreopoulos B."/>
            <person name="Baker S."/>
            <person name="Barry K."/>
            <person name="Bills G."/>
            <person name="Bluhm B."/>
            <person name="Cannon C."/>
            <person name="Castanera R."/>
            <person name="Culley D."/>
            <person name="Daum C."/>
            <person name="Ezra D."/>
            <person name="Gonzalez J."/>
            <person name="Henrissat B."/>
            <person name="Kuo A."/>
            <person name="Liang C."/>
            <person name="Lipzen A."/>
            <person name="Lutzoni F."/>
            <person name="Magnuson J."/>
            <person name="Mondo S."/>
            <person name="Nolan M."/>
            <person name="Ohm R."/>
            <person name="Pangilinan J."/>
            <person name="Park H.-J."/>
            <person name="Ramirez L."/>
            <person name="Alfaro M."/>
            <person name="Sun H."/>
            <person name="Tritt A."/>
            <person name="Yoshinaga Y."/>
            <person name="Zwiers L.-H."/>
            <person name="Turgeon B."/>
            <person name="Goodwin S."/>
            <person name="Spatafora J."/>
            <person name="Crous P."/>
            <person name="Grigoriev I."/>
        </authorList>
    </citation>
    <scope>NUCLEOTIDE SEQUENCE</scope>
    <source>
        <strain evidence="5">CBS 379.55</strain>
    </source>
</reference>
<dbReference type="PROSITE" id="PS00028">
    <property type="entry name" value="ZINC_FINGER_C2H2_1"/>
    <property type="match status" value="1"/>
</dbReference>
<feature type="region of interest" description="Disordered" evidence="2">
    <location>
        <begin position="278"/>
        <end position="331"/>
    </location>
</feature>
<feature type="compositionally biased region" description="Low complexity" evidence="2">
    <location>
        <begin position="278"/>
        <end position="287"/>
    </location>
</feature>
<keyword evidence="6" id="KW-1185">Reference proteome</keyword>
<dbReference type="AlphaFoldDB" id="A0A6A6JHS2"/>
<dbReference type="RefSeq" id="XP_033653501.1">
    <property type="nucleotide sequence ID" value="XM_033802964.1"/>
</dbReference>
<feature type="region of interest" description="Disordered" evidence="2">
    <location>
        <begin position="70"/>
        <end position="114"/>
    </location>
</feature>
<gene>
    <name evidence="5" type="ORF">EI97DRAFT_61766</name>
</gene>
<dbReference type="PROSITE" id="PS50157">
    <property type="entry name" value="ZINC_FINGER_C2H2_2"/>
    <property type="match status" value="1"/>
</dbReference>
<name>A0A6A6JHS2_WESOR</name>
<dbReference type="Proteomes" id="UP000800097">
    <property type="component" value="Unassembled WGS sequence"/>
</dbReference>
<feature type="region of interest" description="Disordered" evidence="2">
    <location>
        <begin position="416"/>
        <end position="459"/>
    </location>
</feature>